<protein>
    <submittedName>
        <fullName evidence="2">Uncharacterized protein</fullName>
    </submittedName>
</protein>
<reference evidence="2 3" key="1">
    <citation type="journal article" date="2018" name="Front. Plant Sci.">
        <title>Red Clover (Trifolium pratense) and Zigzag Clover (T. medium) - A Picture of Genomic Similarities and Differences.</title>
        <authorList>
            <person name="Dluhosova J."/>
            <person name="Istvanek J."/>
            <person name="Nedelnik J."/>
            <person name="Repkova J."/>
        </authorList>
    </citation>
    <scope>NUCLEOTIDE SEQUENCE [LARGE SCALE GENOMIC DNA]</scope>
    <source>
        <strain evidence="3">cv. 10/8</strain>
        <tissue evidence="2">Leaf</tissue>
    </source>
</reference>
<name>A0A392TND4_9FABA</name>
<dbReference type="EMBL" id="LXQA010619903">
    <property type="protein sequence ID" value="MCI62492.1"/>
    <property type="molecule type" value="Genomic_DNA"/>
</dbReference>
<feature type="region of interest" description="Disordered" evidence="1">
    <location>
        <begin position="1"/>
        <end position="30"/>
    </location>
</feature>
<organism evidence="2 3">
    <name type="scientific">Trifolium medium</name>
    <dbReference type="NCBI Taxonomy" id="97028"/>
    <lineage>
        <taxon>Eukaryota</taxon>
        <taxon>Viridiplantae</taxon>
        <taxon>Streptophyta</taxon>
        <taxon>Embryophyta</taxon>
        <taxon>Tracheophyta</taxon>
        <taxon>Spermatophyta</taxon>
        <taxon>Magnoliopsida</taxon>
        <taxon>eudicotyledons</taxon>
        <taxon>Gunneridae</taxon>
        <taxon>Pentapetalae</taxon>
        <taxon>rosids</taxon>
        <taxon>fabids</taxon>
        <taxon>Fabales</taxon>
        <taxon>Fabaceae</taxon>
        <taxon>Papilionoideae</taxon>
        <taxon>50 kb inversion clade</taxon>
        <taxon>NPAAA clade</taxon>
        <taxon>Hologalegina</taxon>
        <taxon>IRL clade</taxon>
        <taxon>Trifolieae</taxon>
        <taxon>Trifolium</taxon>
    </lineage>
</organism>
<comment type="caution">
    <text evidence="2">The sequence shown here is derived from an EMBL/GenBank/DDBJ whole genome shotgun (WGS) entry which is preliminary data.</text>
</comment>
<evidence type="ECO:0000313" key="3">
    <source>
        <dbReference type="Proteomes" id="UP000265520"/>
    </source>
</evidence>
<sequence length="30" mass="3224">MMGAQDDGRTNSRRGRVNGKGSKCMILNGL</sequence>
<accession>A0A392TND4</accession>
<proteinExistence type="predicted"/>
<evidence type="ECO:0000256" key="1">
    <source>
        <dbReference type="SAM" id="MobiDB-lite"/>
    </source>
</evidence>
<feature type="compositionally biased region" description="Basic and acidic residues" evidence="1">
    <location>
        <begin position="1"/>
        <end position="10"/>
    </location>
</feature>
<dbReference type="Proteomes" id="UP000265520">
    <property type="component" value="Unassembled WGS sequence"/>
</dbReference>
<keyword evidence="3" id="KW-1185">Reference proteome</keyword>
<evidence type="ECO:0000313" key="2">
    <source>
        <dbReference type="EMBL" id="MCI62492.1"/>
    </source>
</evidence>
<feature type="non-terminal residue" evidence="2">
    <location>
        <position position="30"/>
    </location>
</feature>
<dbReference type="AlphaFoldDB" id="A0A392TND4"/>